<dbReference type="KEGG" id="cbv:U729_2324"/>
<dbReference type="RefSeq" id="WP_039315129.1">
    <property type="nucleotide sequence ID" value="NZ_CP006905.1"/>
</dbReference>
<dbReference type="EMBL" id="CP006905">
    <property type="protein sequence ID" value="AIY84729.1"/>
    <property type="molecule type" value="Genomic_DNA"/>
</dbReference>
<reference evidence="1 2" key="1">
    <citation type="journal article" date="2015" name="Infect. Genet. Evol.">
        <title>Genomic sequences of six botulinum neurotoxin-producing strains representing three clostridial species illustrate the mobility and diversity of botulinum neurotoxin genes.</title>
        <authorList>
            <person name="Smith T.J."/>
            <person name="Hill K.K."/>
            <person name="Xie G."/>
            <person name="Foley B.T."/>
            <person name="Williamson C.H."/>
            <person name="Foster J.T."/>
            <person name="Johnson S.L."/>
            <person name="Chertkov O."/>
            <person name="Teshima H."/>
            <person name="Gibbons H.S."/>
            <person name="Johnsky L.A."/>
            <person name="Karavis M.A."/>
            <person name="Smith L.A."/>
        </authorList>
    </citation>
    <scope>NUCLEOTIDE SEQUENCE [LARGE SCALE GENOMIC DNA]</scope>
    <source>
        <strain evidence="1">Sullivan</strain>
    </source>
</reference>
<keyword evidence="2" id="KW-1185">Reference proteome</keyword>
<evidence type="ECO:0000313" key="1">
    <source>
        <dbReference type="EMBL" id="AIY84729.1"/>
    </source>
</evidence>
<dbReference type="SUPFAM" id="SSF52540">
    <property type="entry name" value="P-loop containing nucleoside triphosphate hydrolases"/>
    <property type="match status" value="1"/>
</dbReference>
<dbReference type="Pfam" id="PF13238">
    <property type="entry name" value="AAA_18"/>
    <property type="match status" value="1"/>
</dbReference>
<dbReference type="OrthoDB" id="9790407at2"/>
<gene>
    <name evidence="1" type="ORF">U729_2324</name>
</gene>
<accession>A0A0A7FYN3</accession>
<dbReference type="GO" id="GO:0016301">
    <property type="term" value="F:kinase activity"/>
    <property type="evidence" value="ECO:0007669"/>
    <property type="project" value="UniProtKB-KW"/>
</dbReference>
<dbReference type="STRING" id="1561.NPD11_696"/>
<dbReference type="Proteomes" id="UP000030635">
    <property type="component" value="Chromosome"/>
</dbReference>
<dbReference type="HOGENOM" id="CLU_102890_0_0_9"/>
<sequence>MRKKLIIINGVMGVGKTTISKCLYKNLENCFWLDGDNVWMMNPFIVDEENKKMVLSNITYIINNFLCNSNSKYVVFNWVIHTDEIMNEILNKIDLIDVDVYKITLMCNKEELIKRINKDIELGIRDEDNIRRSLDKYYMYNKMNTIKIDTSNKSIDDIVKDIKVIMEK</sequence>
<name>A0A0A7FYN3_9CLOT</name>
<proteinExistence type="predicted"/>
<dbReference type="eggNOG" id="COG1936">
    <property type="taxonomic scope" value="Bacteria"/>
</dbReference>
<keyword evidence="1" id="KW-0808">Transferase</keyword>
<protein>
    <submittedName>
        <fullName evidence="1">Shikimate kinase family protein</fullName>
    </submittedName>
</protein>
<keyword evidence="1" id="KW-0418">Kinase</keyword>
<dbReference type="AlphaFoldDB" id="A0A0A7FYN3"/>
<organism evidence="1 2">
    <name type="scientific">Clostridium baratii str. Sullivan</name>
    <dbReference type="NCBI Taxonomy" id="1415775"/>
    <lineage>
        <taxon>Bacteria</taxon>
        <taxon>Bacillati</taxon>
        <taxon>Bacillota</taxon>
        <taxon>Clostridia</taxon>
        <taxon>Eubacteriales</taxon>
        <taxon>Clostridiaceae</taxon>
        <taxon>Clostridium</taxon>
    </lineage>
</organism>
<dbReference type="Gene3D" id="3.40.50.300">
    <property type="entry name" value="P-loop containing nucleotide triphosphate hydrolases"/>
    <property type="match status" value="1"/>
</dbReference>
<evidence type="ECO:0000313" key="2">
    <source>
        <dbReference type="Proteomes" id="UP000030635"/>
    </source>
</evidence>
<dbReference type="InterPro" id="IPR027417">
    <property type="entry name" value="P-loop_NTPase"/>
</dbReference>